<evidence type="ECO:0000313" key="1">
    <source>
        <dbReference type="EMBL" id="KAG6929591.1"/>
    </source>
</evidence>
<dbReference type="PANTHER" id="PTHR33064">
    <property type="entry name" value="POL PROTEIN"/>
    <property type="match status" value="1"/>
</dbReference>
<dbReference type="Gene3D" id="3.30.70.270">
    <property type="match status" value="2"/>
</dbReference>
<dbReference type="OrthoDB" id="8000983at2759"/>
<sequence>AYIDDICVFNQTWEEHVSQMERMLGCLKEAGLTVKVGKCKVETIRDLPIPQTKKQVQVFIGMVGYYRRFVPHFSSLAIPITELCKKGIK</sequence>
<accession>A0A8T1SKT8</accession>
<dbReference type="InterPro" id="IPR051320">
    <property type="entry name" value="Viral_Replic_Matur_Polypro"/>
</dbReference>
<protein>
    <submittedName>
        <fullName evidence="1">Gag-pol fusion protein</fullName>
    </submittedName>
</protein>
<dbReference type="SUPFAM" id="SSF56672">
    <property type="entry name" value="DNA/RNA polymerases"/>
    <property type="match status" value="1"/>
</dbReference>
<gene>
    <name evidence="1" type="ORF">G0U57_005411</name>
</gene>
<dbReference type="EMBL" id="JAHGAV010000172">
    <property type="protein sequence ID" value="KAG6929591.1"/>
    <property type="molecule type" value="Genomic_DNA"/>
</dbReference>
<organism evidence="1 2">
    <name type="scientific">Chelydra serpentina</name>
    <name type="common">Snapping turtle</name>
    <name type="synonym">Testudo serpentina</name>
    <dbReference type="NCBI Taxonomy" id="8475"/>
    <lineage>
        <taxon>Eukaryota</taxon>
        <taxon>Metazoa</taxon>
        <taxon>Chordata</taxon>
        <taxon>Craniata</taxon>
        <taxon>Vertebrata</taxon>
        <taxon>Euteleostomi</taxon>
        <taxon>Archelosauria</taxon>
        <taxon>Testudinata</taxon>
        <taxon>Testudines</taxon>
        <taxon>Cryptodira</taxon>
        <taxon>Durocryptodira</taxon>
        <taxon>Americhelydia</taxon>
        <taxon>Chelydroidea</taxon>
        <taxon>Chelydridae</taxon>
        <taxon>Chelydra</taxon>
    </lineage>
</organism>
<reference evidence="1 2" key="1">
    <citation type="journal article" date="2020" name="G3 (Bethesda)">
        <title>Draft Genome of the Common Snapping Turtle, Chelydra serpentina, a Model for Phenotypic Plasticity in Reptiles.</title>
        <authorList>
            <person name="Das D."/>
            <person name="Singh S.K."/>
            <person name="Bierstedt J."/>
            <person name="Erickson A."/>
            <person name="Galli G.L.J."/>
            <person name="Crossley D.A. 2nd"/>
            <person name="Rhen T."/>
        </authorList>
    </citation>
    <scope>NUCLEOTIDE SEQUENCE [LARGE SCALE GENOMIC DNA]</scope>
    <source>
        <strain evidence="1">KW</strain>
    </source>
</reference>
<dbReference type="InterPro" id="IPR043502">
    <property type="entry name" value="DNA/RNA_pol_sf"/>
</dbReference>
<dbReference type="Proteomes" id="UP000765507">
    <property type="component" value="Unassembled WGS sequence"/>
</dbReference>
<feature type="non-terminal residue" evidence="1">
    <location>
        <position position="1"/>
    </location>
</feature>
<evidence type="ECO:0000313" key="2">
    <source>
        <dbReference type="Proteomes" id="UP000765507"/>
    </source>
</evidence>
<dbReference type="PANTHER" id="PTHR33064:SF29">
    <property type="entry name" value="PEPTIDASE A2 DOMAIN-CONTAINING PROTEIN-RELATED"/>
    <property type="match status" value="1"/>
</dbReference>
<proteinExistence type="predicted"/>
<dbReference type="InterPro" id="IPR043128">
    <property type="entry name" value="Rev_trsase/Diguanyl_cyclase"/>
</dbReference>
<keyword evidence="2" id="KW-1185">Reference proteome</keyword>
<name>A0A8T1SKT8_CHESE</name>
<comment type="caution">
    <text evidence="1">The sequence shown here is derived from an EMBL/GenBank/DDBJ whole genome shotgun (WGS) entry which is preliminary data.</text>
</comment>
<dbReference type="AlphaFoldDB" id="A0A8T1SKT8"/>